<dbReference type="Pfam" id="PF02976">
    <property type="entry name" value="MutH"/>
    <property type="match status" value="2"/>
</dbReference>
<dbReference type="SUPFAM" id="SSF52980">
    <property type="entry name" value="Restriction endonuclease-like"/>
    <property type="match status" value="2"/>
</dbReference>
<dbReference type="Proteomes" id="UP000571017">
    <property type="component" value="Unassembled WGS sequence"/>
</dbReference>
<sequence length="489" mass="56455">MEINYDEKDPISIKEYGEKLIGSTFADVIREAETSYELKQETIGKVNRPGYKGGVGHLIEKFHFGYELNSNQEADFPEAGVELKVTPYEIGKKGGYSAGERLVISMISYEKAVEENLYSSHLYNKLNLSLLIHYLRDRSIPRTAYPIDYVTLFSPPEEDMKIIEQDYEKIISKVKDGKAHELSEGDTMYLGACTKGSNAEKSTVPQKYYAVESKARKRAFCFKQSYMTYVLNKYVLKKVDTYESILKDTQDLKEQSFENLIIDKINAHRGKTDEQLKKELGLNSRSKSFWSALAYRMLGVRSNSAKEFVKANIEVKAIRIEENGSMKESISFPSISFKEFEYQEWEESDFYNDLSSKRYLFVVFKKNGDKYVLKGAQLWNINNEDLEAARDGWLKIQDIVRRGVHLEKKPSKNGKTFTVENNFPEKSDNPVIHIRPHASKRYYELGDGEIIGNDRKCGDELPDGRMMTKQSFWLNNNYILEQLDAELKE</sequence>
<gene>
    <name evidence="5" type="ORF">H0266_14670</name>
</gene>
<evidence type="ECO:0000256" key="2">
    <source>
        <dbReference type="ARBA" id="ARBA00022759"/>
    </source>
</evidence>
<dbReference type="NCBIfam" id="NF040973">
    <property type="entry name" value="restrict_Sau3AI"/>
    <property type="match status" value="1"/>
</dbReference>
<evidence type="ECO:0000256" key="3">
    <source>
        <dbReference type="ARBA" id="ARBA00022801"/>
    </source>
</evidence>
<organism evidence="5 6">
    <name type="scientific">Halobacillus locisalis</name>
    <dbReference type="NCBI Taxonomy" id="220753"/>
    <lineage>
        <taxon>Bacteria</taxon>
        <taxon>Bacillati</taxon>
        <taxon>Bacillota</taxon>
        <taxon>Bacilli</taxon>
        <taxon>Bacillales</taxon>
        <taxon>Bacillaceae</taxon>
        <taxon>Halobacillus</taxon>
    </lineage>
</organism>
<keyword evidence="1" id="KW-0540">Nuclease</keyword>
<evidence type="ECO:0000313" key="6">
    <source>
        <dbReference type="Proteomes" id="UP000571017"/>
    </source>
</evidence>
<keyword evidence="6" id="KW-1185">Reference proteome</keyword>
<proteinExistence type="predicted"/>
<dbReference type="CDD" id="cd22355">
    <property type="entry name" value="Sau3AI_C"/>
    <property type="match status" value="1"/>
</dbReference>
<evidence type="ECO:0000259" key="4">
    <source>
        <dbReference type="SMART" id="SM00927"/>
    </source>
</evidence>
<dbReference type="InterPro" id="IPR011335">
    <property type="entry name" value="Restrct_endonuc-II-like"/>
</dbReference>
<dbReference type="InterPro" id="IPR011337">
    <property type="entry name" value="DNA_rep_MutH/RE_typeII_Sau3AI"/>
</dbReference>
<dbReference type="AlphaFoldDB" id="A0A838CVQ8"/>
<dbReference type="Gene3D" id="3.40.600.10">
    <property type="entry name" value="DNA mismatch repair MutH/Restriction endonuclease, type II"/>
    <property type="match status" value="2"/>
</dbReference>
<name>A0A838CVQ8_9BACI</name>
<reference evidence="5 6" key="1">
    <citation type="journal article" date="2004" name="Extremophiles">
        <title>Halobacillus locisalis sp. nov., a halophilic bacterium isolated from a marine solar saltern of the Yellow Sea in Korea.</title>
        <authorList>
            <person name="Yoon J.H."/>
            <person name="Kang K.H."/>
            <person name="Oh T.K."/>
            <person name="Park Y.H."/>
        </authorList>
    </citation>
    <scope>NUCLEOTIDE SEQUENCE [LARGE SCALE GENOMIC DNA]</scope>
    <source>
        <strain evidence="5 6">KCTC 3788</strain>
    </source>
</reference>
<comment type="caution">
    <text evidence="5">The sequence shown here is derived from an EMBL/GenBank/DDBJ whole genome shotgun (WGS) entry which is preliminary data.</text>
</comment>
<keyword evidence="2 5" id="KW-0255">Endonuclease</keyword>
<evidence type="ECO:0000256" key="1">
    <source>
        <dbReference type="ARBA" id="ARBA00022722"/>
    </source>
</evidence>
<dbReference type="SMART" id="SM00927">
    <property type="entry name" value="MutH"/>
    <property type="match status" value="1"/>
</dbReference>
<dbReference type="InterPro" id="IPR037057">
    <property type="entry name" value="DNA_rep_MutH/T2_RE_sf"/>
</dbReference>
<dbReference type="GO" id="GO:0004519">
    <property type="term" value="F:endonuclease activity"/>
    <property type="evidence" value="ECO:0007669"/>
    <property type="project" value="UniProtKB-KW"/>
</dbReference>
<evidence type="ECO:0000313" key="5">
    <source>
        <dbReference type="EMBL" id="MBA2176137.1"/>
    </source>
</evidence>
<dbReference type="EMBL" id="JACEFG010000003">
    <property type="protein sequence ID" value="MBA2176137.1"/>
    <property type="molecule type" value="Genomic_DNA"/>
</dbReference>
<keyword evidence="3" id="KW-0378">Hydrolase</keyword>
<dbReference type="CDD" id="cd22356">
    <property type="entry name" value="Sau3AI_N-like"/>
    <property type="match status" value="1"/>
</dbReference>
<dbReference type="GO" id="GO:0016787">
    <property type="term" value="F:hydrolase activity"/>
    <property type="evidence" value="ECO:0007669"/>
    <property type="project" value="UniProtKB-KW"/>
</dbReference>
<accession>A0A838CVQ8</accession>
<dbReference type="GO" id="GO:0003677">
    <property type="term" value="F:DNA binding"/>
    <property type="evidence" value="ECO:0007669"/>
    <property type="project" value="InterPro"/>
</dbReference>
<protein>
    <submittedName>
        <fullName evidence="5">Restriction endonuclease</fullName>
    </submittedName>
</protein>
<feature type="domain" description="DNA mismatch repair MutH/Type II restriction enzyme Sau3AI" evidence="4">
    <location>
        <begin position="66"/>
        <end position="166"/>
    </location>
</feature>